<keyword evidence="3" id="KW-0496">Mitochondrion</keyword>
<dbReference type="Proteomes" id="UP000034680">
    <property type="component" value="Unassembled WGS sequence"/>
</dbReference>
<keyword evidence="7" id="KW-1185">Reference proteome</keyword>
<comment type="caution">
    <text evidence="6">The sequence shown here is derived from an EMBL/GenBank/DDBJ whole genome shotgun (WGS) entry which is preliminary data.</text>
</comment>
<protein>
    <submittedName>
        <fullName evidence="6">Uncharacterized protein</fullName>
    </submittedName>
</protein>
<keyword evidence="2" id="KW-0999">Mitochondrion inner membrane</keyword>
<proteinExistence type="predicted"/>
<evidence type="ECO:0000256" key="2">
    <source>
        <dbReference type="ARBA" id="ARBA00022792"/>
    </source>
</evidence>
<evidence type="ECO:0000256" key="1">
    <source>
        <dbReference type="ARBA" id="ARBA00004273"/>
    </source>
</evidence>
<organism evidence="6 7">
    <name type="scientific">Diaporthe ampelina</name>
    <dbReference type="NCBI Taxonomy" id="1214573"/>
    <lineage>
        <taxon>Eukaryota</taxon>
        <taxon>Fungi</taxon>
        <taxon>Dikarya</taxon>
        <taxon>Ascomycota</taxon>
        <taxon>Pezizomycotina</taxon>
        <taxon>Sordariomycetes</taxon>
        <taxon>Sordariomycetidae</taxon>
        <taxon>Diaporthales</taxon>
        <taxon>Diaporthaceae</taxon>
        <taxon>Diaporthe</taxon>
    </lineage>
</organism>
<evidence type="ECO:0000256" key="4">
    <source>
        <dbReference type="ARBA" id="ARBA00023136"/>
    </source>
</evidence>
<dbReference type="AlphaFoldDB" id="A0A0G2HH23"/>
<evidence type="ECO:0000256" key="5">
    <source>
        <dbReference type="SAM" id="Phobius"/>
    </source>
</evidence>
<dbReference type="STRING" id="1214573.A0A0G2HH23"/>
<gene>
    <name evidence="6" type="ORF">UCDDA912_g05607</name>
</gene>
<dbReference type="GO" id="GO:0005743">
    <property type="term" value="C:mitochondrial inner membrane"/>
    <property type="evidence" value="ECO:0007669"/>
    <property type="project" value="UniProtKB-SubCell"/>
</dbReference>
<feature type="transmembrane region" description="Helical" evidence="5">
    <location>
        <begin position="61"/>
        <end position="81"/>
    </location>
</feature>
<name>A0A0G2HH23_9PEZI</name>
<dbReference type="InterPro" id="IPR039297">
    <property type="entry name" value="COX7a"/>
</dbReference>
<evidence type="ECO:0000313" key="7">
    <source>
        <dbReference type="Proteomes" id="UP000034680"/>
    </source>
</evidence>
<keyword evidence="5" id="KW-0812">Transmembrane</keyword>
<reference evidence="6 7" key="1">
    <citation type="submission" date="2015-05" db="EMBL/GenBank/DDBJ databases">
        <title>Distinctive expansion of gene families associated with plant cell wall degradation and secondary metabolism in the genomes of grapevine trunk pathogens.</title>
        <authorList>
            <person name="Lawrence D.P."/>
            <person name="Travadon R."/>
            <person name="Rolshausen P.E."/>
            <person name="Baumgartner K."/>
        </authorList>
    </citation>
    <scope>NUCLEOTIDE SEQUENCE [LARGE SCALE GENOMIC DNA]</scope>
    <source>
        <strain evidence="6">DA912</strain>
    </source>
</reference>
<dbReference type="OrthoDB" id="5511599at2759"/>
<accession>A0A0G2HH23</accession>
<dbReference type="Pfam" id="PF02238">
    <property type="entry name" value="COX7a"/>
    <property type="match status" value="1"/>
</dbReference>
<dbReference type="EMBL" id="LCUC01000207">
    <property type="protein sequence ID" value="KKY34358.1"/>
    <property type="molecule type" value="Genomic_DNA"/>
</dbReference>
<keyword evidence="5" id="KW-1133">Transmembrane helix</keyword>
<comment type="subcellular location">
    <subcellularLocation>
        <location evidence="1">Mitochondrion inner membrane</location>
    </subcellularLocation>
</comment>
<evidence type="ECO:0000256" key="3">
    <source>
        <dbReference type="ARBA" id="ARBA00023128"/>
    </source>
</evidence>
<sequence length="95" mass="11106">MRPTRRRLSRKTACATTNGSIRLDPTGFVNAQNKVPEHQRTYQAAYRAHTRIWRINPRSTIMYVPFVWIMWGTTGAMMYAMGRKVMGHNTWFGKD</sequence>
<reference evidence="6 7" key="2">
    <citation type="submission" date="2015-05" db="EMBL/GenBank/DDBJ databases">
        <authorList>
            <person name="Morales-Cruz A."/>
            <person name="Amrine K.C."/>
            <person name="Cantu D."/>
        </authorList>
    </citation>
    <scope>NUCLEOTIDE SEQUENCE [LARGE SCALE GENOMIC DNA]</scope>
    <source>
        <strain evidence="6">DA912</strain>
    </source>
</reference>
<evidence type="ECO:0000313" key="6">
    <source>
        <dbReference type="EMBL" id="KKY34358.1"/>
    </source>
</evidence>
<keyword evidence="4 5" id="KW-0472">Membrane</keyword>